<feature type="region of interest" description="Disordered" evidence="1">
    <location>
        <begin position="98"/>
        <end position="328"/>
    </location>
</feature>
<feature type="compositionally biased region" description="Basic and acidic residues" evidence="1">
    <location>
        <begin position="188"/>
        <end position="213"/>
    </location>
</feature>
<keyword evidence="2" id="KW-1133">Transmembrane helix</keyword>
<feature type="compositionally biased region" description="Basic and acidic residues" evidence="1">
    <location>
        <begin position="237"/>
        <end position="255"/>
    </location>
</feature>
<evidence type="ECO:0000313" key="3">
    <source>
        <dbReference type="EMBL" id="ABX08002.1"/>
    </source>
</evidence>
<feature type="compositionally biased region" description="Polar residues" evidence="1">
    <location>
        <begin position="291"/>
        <end position="300"/>
    </location>
</feature>
<evidence type="ECO:0000256" key="1">
    <source>
        <dbReference type="SAM" id="MobiDB-lite"/>
    </source>
</evidence>
<reference evidence="3 4" key="1">
    <citation type="journal article" date="2007" name="PLoS Genet.">
        <title>Patterns and implications of gene gain and loss in the evolution of Prochlorococcus.</title>
        <authorList>
            <person name="Kettler G.C."/>
            <person name="Martiny A.C."/>
            <person name="Huang K."/>
            <person name="Zucker J."/>
            <person name="Coleman M.L."/>
            <person name="Rodrigue S."/>
            <person name="Chen F."/>
            <person name="Lapidus A."/>
            <person name="Ferriera S."/>
            <person name="Johnson J."/>
            <person name="Steglich C."/>
            <person name="Church G.M."/>
            <person name="Richardson P."/>
            <person name="Chisholm S.W."/>
        </authorList>
    </citation>
    <scope>NUCLEOTIDE SEQUENCE [LARGE SCALE GENOMIC DNA]</scope>
    <source>
        <strain evidence="4">MIT 9211</strain>
    </source>
</reference>
<keyword evidence="4" id="KW-1185">Reference proteome</keyword>
<evidence type="ECO:0008006" key="5">
    <source>
        <dbReference type="Google" id="ProtNLM"/>
    </source>
</evidence>
<gene>
    <name evidence="3" type="ordered locus">P9211_00711</name>
</gene>
<dbReference type="OrthoDB" id="421362at2"/>
<evidence type="ECO:0000313" key="4">
    <source>
        <dbReference type="Proteomes" id="UP000000788"/>
    </source>
</evidence>
<feature type="compositionally biased region" description="Polar residues" evidence="1">
    <location>
        <begin position="218"/>
        <end position="236"/>
    </location>
</feature>
<name>A9B9C5_PROM4</name>
<dbReference type="eggNOG" id="COG0515">
    <property type="taxonomic scope" value="Bacteria"/>
</dbReference>
<protein>
    <recommendedName>
        <fullName evidence="5">Ycf66-like protein</fullName>
    </recommendedName>
</protein>
<dbReference type="HOGENOM" id="CLU_076895_0_0_3"/>
<proteinExistence type="predicted"/>
<keyword evidence="2" id="KW-0812">Transmembrane</keyword>
<feature type="compositionally biased region" description="Basic and acidic residues" evidence="1">
    <location>
        <begin position="317"/>
        <end position="328"/>
    </location>
</feature>
<keyword evidence="2" id="KW-0472">Membrane</keyword>
<feature type="transmembrane region" description="Helical" evidence="2">
    <location>
        <begin position="38"/>
        <end position="56"/>
    </location>
</feature>
<sequence length="328" mass="37773">MVNASLNWASIVGIVLAVSGAGLYFLRSFKPALARDYDVFFAAIGLLCGGILFFQGWRLDPILQFGQFLLAGTTVFFAYESVRLRGVATDQARRSSFFDDEFDAPPMPNRGFRGPDENDFDQFQDPPTNRRRFSSADSETYDQPEEDFYRSRRTARPAIPEQAASRRIRPQRESLNQDSVQSRRMARFRNEDDQQGKRSNFGDRRSFRQDQRRGSRPSPATENSINRRGRSSQSINAREENKTNREIDSVRRYREPQGAPINRNAEDAAFSSQDRRGKRRSDKPKERPESSSRGSASFSNDEMRRRRPSRSSFETSNKPRDNSSRFDD</sequence>
<organism evidence="3 4">
    <name type="scientific">Prochlorococcus marinus (strain MIT 9211)</name>
    <dbReference type="NCBI Taxonomy" id="93059"/>
    <lineage>
        <taxon>Bacteria</taxon>
        <taxon>Bacillati</taxon>
        <taxon>Cyanobacteriota</taxon>
        <taxon>Cyanophyceae</taxon>
        <taxon>Synechococcales</taxon>
        <taxon>Prochlorococcaceae</taxon>
        <taxon>Prochlorococcus</taxon>
    </lineage>
</organism>
<feature type="transmembrane region" description="Helical" evidence="2">
    <location>
        <begin position="6"/>
        <end position="26"/>
    </location>
</feature>
<dbReference type="AlphaFoldDB" id="A9B9C5"/>
<dbReference type="KEGG" id="pmj:P9211_00711"/>
<dbReference type="InterPro" id="IPR010004">
    <property type="entry name" value="Uncharacterised_Ycf66"/>
</dbReference>
<dbReference type="Proteomes" id="UP000000788">
    <property type="component" value="Chromosome"/>
</dbReference>
<dbReference type="STRING" id="93059.P9211_00711"/>
<accession>A9B9C5</accession>
<feature type="compositionally biased region" description="Polar residues" evidence="1">
    <location>
        <begin position="173"/>
        <end position="182"/>
    </location>
</feature>
<dbReference type="Pfam" id="PF07444">
    <property type="entry name" value="Ycf66_N"/>
    <property type="match status" value="1"/>
</dbReference>
<dbReference type="EMBL" id="CP000878">
    <property type="protein sequence ID" value="ABX08002.1"/>
    <property type="molecule type" value="Genomic_DNA"/>
</dbReference>
<dbReference type="RefSeq" id="WP_012194627.1">
    <property type="nucleotide sequence ID" value="NC_009976.1"/>
</dbReference>
<evidence type="ECO:0000256" key="2">
    <source>
        <dbReference type="SAM" id="Phobius"/>
    </source>
</evidence>